<name>A0A1L3GF99_SYNAC</name>
<dbReference type="KEGG" id="pace:A6070_13925"/>
<gene>
    <name evidence="1" type="ORF">A7E75_05280</name>
</gene>
<dbReference type="Proteomes" id="UP000182264">
    <property type="component" value="Chromosome"/>
</dbReference>
<keyword evidence="2" id="KW-1185">Reference proteome</keyword>
<dbReference type="EMBL" id="CP015518">
    <property type="protein sequence ID" value="APG24509.1"/>
    <property type="molecule type" value="Genomic_DNA"/>
</dbReference>
<dbReference type="OrthoDB" id="7061891at2"/>
<evidence type="ECO:0000313" key="2">
    <source>
        <dbReference type="Proteomes" id="UP000182264"/>
    </source>
</evidence>
<protein>
    <submittedName>
        <fullName evidence="1">Uncharacterized protein</fullName>
    </submittedName>
</protein>
<organism evidence="1 2">
    <name type="scientific">Syntrophotalea acetylenica</name>
    <name type="common">Pelobacter acetylenicus</name>
    <dbReference type="NCBI Taxonomy" id="29542"/>
    <lineage>
        <taxon>Bacteria</taxon>
        <taxon>Pseudomonadati</taxon>
        <taxon>Thermodesulfobacteriota</taxon>
        <taxon>Desulfuromonadia</taxon>
        <taxon>Desulfuromonadales</taxon>
        <taxon>Syntrophotaleaceae</taxon>
        <taxon>Syntrophotalea</taxon>
    </lineage>
</organism>
<accession>A0A1L3GF99</accession>
<dbReference type="AlphaFoldDB" id="A0A1L3GF99"/>
<sequence length="155" mass="17723">MDLSVPVVLESLAKAGAAVKALNTWLKKANGNSRALIGELKDNLIYLDLVAQDEVELSEVIEKISVAEYKRLSKEGFDFNALKRTKVKQYPSLASTDLASWPGKETQDLVESIYEKINDLKIRYPHVKNNSKYRWPTRVQNIRKRVWLLLKHVNS</sequence>
<dbReference type="RefSeq" id="WP_072286349.1">
    <property type="nucleotide sequence ID" value="NZ_CP015455.1"/>
</dbReference>
<proteinExistence type="predicted"/>
<evidence type="ECO:0000313" key="1">
    <source>
        <dbReference type="EMBL" id="APG24509.1"/>
    </source>
</evidence>
<reference evidence="1 2" key="1">
    <citation type="journal article" date="2017" name="Genome Announc.">
        <title>Complete Genome Sequences of Two Acetylene-Fermenting Pelobacter acetylenicus Strains.</title>
        <authorList>
            <person name="Sutton J.M."/>
            <person name="Baesman S.M."/>
            <person name="Fierst J.L."/>
            <person name="Poret-Peterson A.T."/>
            <person name="Oremland R.S."/>
            <person name="Dunlap D.S."/>
            <person name="Akob D.M."/>
        </authorList>
    </citation>
    <scope>NUCLEOTIDE SEQUENCE [LARGE SCALE GENOMIC DNA]</scope>
    <source>
        <strain evidence="1 2">DSM 3247</strain>
    </source>
</reference>